<keyword evidence="5 6" id="KW-0472">Membrane</keyword>
<reference evidence="8 10" key="1">
    <citation type="submission" date="2021-06" db="EMBL/GenBank/DDBJ databases">
        <title>Staphylococcus lentus K169 genome sequencing.</title>
        <authorList>
            <person name="Sundareshan S."/>
            <person name="Akhila D.S."/>
            <person name="Prachi D."/>
            <person name="Sivakumar R."/>
            <person name="Rajendhran J."/>
            <person name="Isloor S."/>
            <person name="Hegde N.R."/>
        </authorList>
    </citation>
    <scope>NUCLEOTIDE SEQUENCE [LARGE SCALE GENOMIC DNA]</scope>
    <source>
        <strain evidence="8 10">K169</strain>
    </source>
</reference>
<evidence type="ECO:0000256" key="5">
    <source>
        <dbReference type="ARBA" id="ARBA00023136"/>
    </source>
</evidence>
<dbReference type="EMBL" id="JAHLZN010000006">
    <property type="protein sequence ID" value="MBU6113323.1"/>
    <property type="molecule type" value="Genomic_DNA"/>
</dbReference>
<dbReference type="GO" id="GO:0005886">
    <property type="term" value="C:plasma membrane"/>
    <property type="evidence" value="ECO:0007669"/>
    <property type="project" value="UniProtKB-SubCell"/>
</dbReference>
<dbReference type="Proteomes" id="UP001223261">
    <property type="component" value="Chromosome"/>
</dbReference>
<dbReference type="NCBIfam" id="TIGR03954">
    <property type="entry name" value="integ_memb_HG"/>
    <property type="match status" value="1"/>
</dbReference>
<dbReference type="GeneID" id="99677495"/>
<comment type="subcellular location">
    <subcellularLocation>
        <location evidence="1">Cell membrane</location>
        <topology evidence="1">Multi-pass membrane protein</topology>
    </subcellularLocation>
</comment>
<proteinExistence type="predicted"/>
<evidence type="ECO:0000313" key="11">
    <source>
        <dbReference type="Proteomes" id="UP001223261"/>
    </source>
</evidence>
<evidence type="ECO:0000256" key="1">
    <source>
        <dbReference type="ARBA" id="ARBA00004651"/>
    </source>
</evidence>
<sequence length="104" mass="11875">MNKTTLTSLFRFTGYLEGGSLLLLILIAMPIKYMLDIPTVVSVIGMLHGVLFSLYLIMILIMTTIVRIHIKWPIVALISAFIPFGTFIFDRFFINSKTYDNIIK</sequence>
<feature type="transmembrane region" description="Helical" evidence="6">
    <location>
        <begin position="37"/>
        <end position="62"/>
    </location>
</feature>
<organism evidence="9 11">
    <name type="scientific">Mammaliicoccus lentus</name>
    <name type="common">Staphylococcus lentus</name>
    <dbReference type="NCBI Taxonomy" id="42858"/>
    <lineage>
        <taxon>Bacteria</taxon>
        <taxon>Bacillati</taxon>
        <taxon>Bacillota</taxon>
        <taxon>Bacilli</taxon>
        <taxon>Bacillales</taxon>
        <taxon>Staphylococcaceae</taxon>
        <taxon>Mammaliicoccus</taxon>
    </lineage>
</organism>
<dbReference type="PANTHER" id="PTHR40077">
    <property type="entry name" value="MEMBRANE PROTEIN-RELATED"/>
    <property type="match status" value="1"/>
</dbReference>
<evidence type="ECO:0000313" key="9">
    <source>
        <dbReference type="EMBL" id="WHI60688.1"/>
    </source>
</evidence>
<keyword evidence="4 6" id="KW-1133">Transmembrane helix</keyword>
<feature type="transmembrane region" description="Helical" evidence="6">
    <location>
        <begin position="12"/>
        <end position="31"/>
    </location>
</feature>
<reference evidence="9" key="2">
    <citation type="journal article" date="2023" name="Antibiotics">
        <title>Prevalence and Molecular Characterization of Methicillin-Resistant Staphylococci (MRS) and Mammaliicocci (MRM) in Dromedary Camels from Algeria: First Detection of SCCmec-mecC Hybrid in Methicillin-Resistant Mammaliicoccus lentus.</title>
        <authorList>
            <person name="Belhout C."/>
            <person name="Boyen F."/>
            <person name="Vereecke N."/>
            <person name="Theuns S."/>
            <person name="Taibi N."/>
            <person name="Stegger M."/>
            <person name="de la Fe-Rodriguez P.Y."/>
            <person name="Bouayad L."/>
            <person name="Elgroud R."/>
            <person name="Butaye P."/>
        </authorList>
    </citation>
    <scope>NUCLEOTIDE SEQUENCE</scope>
    <source>
        <strain evidence="9">7048</strain>
    </source>
</reference>
<feature type="transmembrane region" description="Helical" evidence="6">
    <location>
        <begin position="74"/>
        <end position="94"/>
    </location>
</feature>
<keyword evidence="3 6" id="KW-0812">Transmembrane</keyword>
<dbReference type="EMBL" id="CP118848">
    <property type="protein sequence ID" value="WHI60688.1"/>
    <property type="molecule type" value="Genomic_DNA"/>
</dbReference>
<evidence type="ECO:0000313" key="10">
    <source>
        <dbReference type="Proteomes" id="UP000770161"/>
    </source>
</evidence>
<evidence type="ECO:0000256" key="4">
    <source>
        <dbReference type="ARBA" id="ARBA00022989"/>
    </source>
</evidence>
<dbReference type="InterPro" id="IPR023845">
    <property type="entry name" value="DUF3817_TM"/>
</dbReference>
<dbReference type="PANTHER" id="PTHR40077:SF1">
    <property type="entry name" value="MEMBRANE PROTEIN"/>
    <property type="match status" value="1"/>
</dbReference>
<feature type="domain" description="DUF3817" evidence="7">
    <location>
        <begin position="8"/>
        <end position="91"/>
    </location>
</feature>
<evidence type="ECO:0000256" key="6">
    <source>
        <dbReference type="SAM" id="Phobius"/>
    </source>
</evidence>
<dbReference type="RefSeq" id="WP_017000968.1">
    <property type="nucleotide sequence ID" value="NZ_CABIVY010000019.1"/>
</dbReference>
<evidence type="ECO:0000256" key="2">
    <source>
        <dbReference type="ARBA" id="ARBA00022475"/>
    </source>
</evidence>
<dbReference type="AlphaFoldDB" id="A0AAP1RSC2"/>
<protein>
    <submittedName>
        <fullName evidence="9">DUF3817 domain-containing protein</fullName>
    </submittedName>
</protein>
<gene>
    <name evidence="8" type="ORF">KQ656_05095</name>
    <name evidence="9" type="ORF">PYH69_03405</name>
</gene>
<keyword evidence="2" id="KW-1003">Cell membrane</keyword>
<dbReference type="Pfam" id="PF12823">
    <property type="entry name" value="DUF3817"/>
    <property type="match status" value="1"/>
</dbReference>
<name>A0AAP1RSC2_MAMLE</name>
<dbReference type="Proteomes" id="UP000770161">
    <property type="component" value="Unassembled WGS sequence"/>
</dbReference>
<accession>A0AAP1RSC2</accession>
<evidence type="ECO:0000313" key="8">
    <source>
        <dbReference type="EMBL" id="MBU6113323.1"/>
    </source>
</evidence>
<keyword evidence="10" id="KW-1185">Reference proteome</keyword>
<evidence type="ECO:0000256" key="3">
    <source>
        <dbReference type="ARBA" id="ARBA00022692"/>
    </source>
</evidence>
<evidence type="ECO:0000259" key="7">
    <source>
        <dbReference type="Pfam" id="PF12823"/>
    </source>
</evidence>